<dbReference type="AlphaFoldDB" id="A0A6C0GBA4"/>
<feature type="domain" description="HTH tetR-type" evidence="3">
    <location>
        <begin position="1"/>
        <end position="59"/>
    </location>
</feature>
<dbReference type="InterPro" id="IPR009057">
    <property type="entry name" value="Homeodomain-like_sf"/>
</dbReference>
<dbReference type="Proteomes" id="UP000480178">
    <property type="component" value="Chromosome"/>
</dbReference>
<sequence length="200" mass="23642">MQQKILETARELFNQKGIQNTTIRDIASTLSLSDGHVRYYFKTKEILLLAVFKQLNAQILKWSKVMDPKQSVLENLQISLENAYVTMYQYSFFFVESLQSLQQYPLLFAAYTTLVNERKVMLKEVFTGFKQNNIFKAEVTEEELNTLFELFFIVSEGWIRFGHLQNKAFTKQDIAHYSRITLELFDPYFSSKVKSKRWLN</sequence>
<dbReference type="InterPro" id="IPR001647">
    <property type="entry name" value="HTH_TetR"/>
</dbReference>
<organism evidence="4 5">
    <name type="scientific">Rhodocytophaga rosea</name>
    <dbReference type="NCBI Taxonomy" id="2704465"/>
    <lineage>
        <taxon>Bacteria</taxon>
        <taxon>Pseudomonadati</taxon>
        <taxon>Bacteroidota</taxon>
        <taxon>Cytophagia</taxon>
        <taxon>Cytophagales</taxon>
        <taxon>Rhodocytophagaceae</taxon>
        <taxon>Rhodocytophaga</taxon>
    </lineage>
</organism>
<evidence type="ECO:0000256" key="2">
    <source>
        <dbReference type="PROSITE-ProRule" id="PRU00335"/>
    </source>
</evidence>
<dbReference type="InterPro" id="IPR025722">
    <property type="entry name" value="TetR"/>
</dbReference>
<dbReference type="EMBL" id="CP048222">
    <property type="protein sequence ID" value="QHT65225.1"/>
    <property type="molecule type" value="Genomic_DNA"/>
</dbReference>
<dbReference type="InterPro" id="IPR023772">
    <property type="entry name" value="DNA-bd_HTH_TetR-type_CS"/>
</dbReference>
<dbReference type="KEGG" id="rhoz:GXP67_00315"/>
<evidence type="ECO:0000313" key="5">
    <source>
        <dbReference type="Proteomes" id="UP000480178"/>
    </source>
</evidence>
<reference evidence="4 5" key="1">
    <citation type="submission" date="2020-01" db="EMBL/GenBank/DDBJ databases">
        <authorList>
            <person name="Kim M.K."/>
        </authorList>
    </citation>
    <scope>NUCLEOTIDE SEQUENCE [LARGE SCALE GENOMIC DNA]</scope>
    <source>
        <strain evidence="4 5">172606-1</strain>
    </source>
</reference>
<dbReference type="PRINTS" id="PR00455">
    <property type="entry name" value="HTHTETR"/>
</dbReference>
<keyword evidence="1 2" id="KW-0238">DNA-binding</keyword>
<gene>
    <name evidence="4" type="ORF">GXP67_00315</name>
</gene>
<dbReference type="PANTHER" id="PTHR43479:SF11">
    <property type="entry name" value="ACREF_ENVCD OPERON REPRESSOR-RELATED"/>
    <property type="match status" value="1"/>
</dbReference>
<dbReference type="PROSITE" id="PS50977">
    <property type="entry name" value="HTH_TETR_2"/>
    <property type="match status" value="1"/>
</dbReference>
<dbReference type="PROSITE" id="PS01081">
    <property type="entry name" value="HTH_TETR_1"/>
    <property type="match status" value="1"/>
</dbReference>
<dbReference type="PANTHER" id="PTHR43479">
    <property type="entry name" value="ACREF/ENVCD OPERON REPRESSOR-RELATED"/>
    <property type="match status" value="1"/>
</dbReference>
<dbReference type="Pfam" id="PF00440">
    <property type="entry name" value="TetR_N"/>
    <property type="match status" value="1"/>
</dbReference>
<evidence type="ECO:0000256" key="1">
    <source>
        <dbReference type="ARBA" id="ARBA00023125"/>
    </source>
</evidence>
<dbReference type="Gene3D" id="1.10.357.10">
    <property type="entry name" value="Tetracycline Repressor, domain 2"/>
    <property type="match status" value="1"/>
</dbReference>
<protein>
    <submittedName>
        <fullName evidence="4">TetR/AcrR family transcriptional regulator</fullName>
    </submittedName>
</protein>
<dbReference type="Pfam" id="PF13972">
    <property type="entry name" value="TetR"/>
    <property type="match status" value="1"/>
</dbReference>
<name>A0A6C0GBA4_9BACT</name>
<keyword evidence="5" id="KW-1185">Reference proteome</keyword>
<feature type="DNA-binding region" description="H-T-H motif" evidence="2">
    <location>
        <begin position="22"/>
        <end position="41"/>
    </location>
</feature>
<dbReference type="InterPro" id="IPR050624">
    <property type="entry name" value="HTH-type_Tx_Regulator"/>
</dbReference>
<accession>A0A6C0GBA4</accession>
<dbReference type="GO" id="GO:0003677">
    <property type="term" value="F:DNA binding"/>
    <property type="evidence" value="ECO:0007669"/>
    <property type="project" value="UniProtKB-UniRule"/>
</dbReference>
<proteinExistence type="predicted"/>
<evidence type="ECO:0000259" key="3">
    <source>
        <dbReference type="PROSITE" id="PS50977"/>
    </source>
</evidence>
<evidence type="ECO:0000313" key="4">
    <source>
        <dbReference type="EMBL" id="QHT65225.1"/>
    </source>
</evidence>
<dbReference type="SUPFAM" id="SSF46689">
    <property type="entry name" value="Homeodomain-like"/>
    <property type="match status" value="1"/>
</dbReference>